<evidence type="ECO:0000256" key="6">
    <source>
        <dbReference type="ARBA" id="ARBA00023136"/>
    </source>
</evidence>
<feature type="non-terminal residue" evidence="9">
    <location>
        <position position="1"/>
    </location>
</feature>
<protein>
    <submittedName>
        <fullName evidence="9">Uncharacterized protein</fullName>
    </submittedName>
</protein>
<reference evidence="9" key="1">
    <citation type="journal article" date="2023" name="Insect Mol. Biol.">
        <title>Genome sequencing provides insights into the evolution of gene families encoding plant cell wall-degrading enzymes in longhorned beetles.</title>
        <authorList>
            <person name="Shin N.R."/>
            <person name="Okamura Y."/>
            <person name="Kirsch R."/>
            <person name="Pauchet Y."/>
        </authorList>
    </citation>
    <scope>NUCLEOTIDE SEQUENCE</scope>
    <source>
        <strain evidence="9">MMC_N1</strain>
    </source>
</reference>
<evidence type="ECO:0000256" key="3">
    <source>
        <dbReference type="ARBA" id="ARBA00022475"/>
    </source>
</evidence>
<evidence type="ECO:0000256" key="7">
    <source>
        <dbReference type="ARBA" id="ARBA00023170"/>
    </source>
</evidence>
<evidence type="ECO:0000256" key="4">
    <source>
        <dbReference type="ARBA" id="ARBA00022692"/>
    </source>
</evidence>
<dbReference type="PANTHER" id="PTHR21421">
    <property type="entry name" value="GUSTATORY RECEPTOR"/>
    <property type="match status" value="1"/>
</dbReference>
<sequence length="206" mass="24100">ELKNYFNLSVEHMFFILNTIYQAQSCEGYNDDPLKYVLGVSFPNYFTLIKYTHLVGVIVKFSNLVSTFTWIFTDLFITLISLALTARFKQIVNRLEHNKNSDNLVARERSGVIESVYFFYSFGFLVFRLLVVSMYGAWLNDEAKKPLEYLYSVPSEHYCTEISRLIEEIYTSPIGITGSGFFLVTKNFLLQVTDYSFTYYFYRVSI</sequence>
<comment type="similarity">
    <text evidence="2">Belongs to the insect chemoreceptor superfamily. Gustatory receptor (GR) family. Gr5a subfamily.</text>
</comment>
<accession>A0ABQ9JJ28</accession>
<dbReference type="InterPro" id="IPR009318">
    <property type="entry name" value="Gustatory_rcpt"/>
</dbReference>
<keyword evidence="10" id="KW-1185">Reference proteome</keyword>
<keyword evidence="5 8" id="KW-1133">Transmembrane helix</keyword>
<evidence type="ECO:0000256" key="1">
    <source>
        <dbReference type="ARBA" id="ARBA00004651"/>
    </source>
</evidence>
<dbReference type="Proteomes" id="UP001162164">
    <property type="component" value="Unassembled WGS sequence"/>
</dbReference>
<dbReference type="PANTHER" id="PTHR21421:SF29">
    <property type="entry name" value="GUSTATORY RECEPTOR 5A FOR TREHALOSE-RELATED"/>
    <property type="match status" value="1"/>
</dbReference>
<keyword evidence="7" id="KW-0675">Receptor</keyword>
<feature type="transmembrane region" description="Helical" evidence="8">
    <location>
        <begin position="67"/>
        <end position="86"/>
    </location>
</feature>
<keyword evidence="6 8" id="KW-0472">Membrane</keyword>
<keyword evidence="3" id="KW-1003">Cell membrane</keyword>
<evidence type="ECO:0000256" key="5">
    <source>
        <dbReference type="ARBA" id="ARBA00022989"/>
    </source>
</evidence>
<dbReference type="Pfam" id="PF06151">
    <property type="entry name" value="Trehalose_recp"/>
    <property type="match status" value="2"/>
</dbReference>
<keyword evidence="4 8" id="KW-0812">Transmembrane</keyword>
<comment type="caution">
    <text evidence="9">The sequence shown here is derived from an EMBL/GenBank/DDBJ whole genome shotgun (WGS) entry which is preliminary data.</text>
</comment>
<gene>
    <name evidence="9" type="ORF">NQ317_009675</name>
</gene>
<evidence type="ECO:0000256" key="8">
    <source>
        <dbReference type="SAM" id="Phobius"/>
    </source>
</evidence>
<comment type="subcellular location">
    <subcellularLocation>
        <location evidence="1">Cell membrane</location>
        <topology evidence="1">Multi-pass membrane protein</topology>
    </subcellularLocation>
</comment>
<evidence type="ECO:0000313" key="10">
    <source>
        <dbReference type="Proteomes" id="UP001162164"/>
    </source>
</evidence>
<proteinExistence type="inferred from homology"/>
<organism evidence="9 10">
    <name type="scientific">Molorchus minor</name>
    <dbReference type="NCBI Taxonomy" id="1323400"/>
    <lineage>
        <taxon>Eukaryota</taxon>
        <taxon>Metazoa</taxon>
        <taxon>Ecdysozoa</taxon>
        <taxon>Arthropoda</taxon>
        <taxon>Hexapoda</taxon>
        <taxon>Insecta</taxon>
        <taxon>Pterygota</taxon>
        <taxon>Neoptera</taxon>
        <taxon>Endopterygota</taxon>
        <taxon>Coleoptera</taxon>
        <taxon>Polyphaga</taxon>
        <taxon>Cucujiformia</taxon>
        <taxon>Chrysomeloidea</taxon>
        <taxon>Cerambycidae</taxon>
        <taxon>Lamiinae</taxon>
        <taxon>Monochamini</taxon>
        <taxon>Molorchus</taxon>
    </lineage>
</organism>
<evidence type="ECO:0000313" key="9">
    <source>
        <dbReference type="EMBL" id="KAJ8977422.1"/>
    </source>
</evidence>
<dbReference type="EMBL" id="JAPWTJ010000549">
    <property type="protein sequence ID" value="KAJ8977422.1"/>
    <property type="molecule type" value="Genomic_DNA"/>
</dbReference>
<name>A0ABQ9JJ28_9CUCU</name>
<feature type="transmembrane region" description="Helical" evidence="8">
    <location>
        <begin position="117"/>
        <end position="138"/>
    </location>
</feature>
<evidence type="ECO:0000256" key="2">
    <source>
        <dbReference type="ARBA" id="ARBA00005327"/>
    </source>
</evidence>